<organism evidence="2">
    <name type="scientific">freshwater metagenome</name>
    <dbReference type="NCBI Taxonomy" id="449393"/>
    <lineage>
        <taxon>unclassified sequences</taxon>
        <taxon>metagenomes</taxon>
        <taxon>ecological metagenomes</taxon>
    </lineage>
</organism>
<protein>
    <submittedName>
        <fullName evidence="2">Unannotated protein</fullName>
    </submittedName>
</protein>
<feature type="transmembrane region" description="Helical" evidence="1">
    <location>
        <begin position="168"/>
        <end position="196"/>
    </location>
</feature>
<sequence>MSAVIPSHDDPVIAANAEIIGGPMGKYSRGNPWWSPLRVIVLLTALGYAVGYWLDSACRSTSWASPERYEHLCYTDIHPFFSLKGLFEGIFPYLGDAKPEHMVDAPVLVGLFMEFSARITSVMNGIWPSDDQAVQFYDVTAVLLFLVLLILVITTVNTVSNRPWDAAMIALAPMMVLAATISWDLIALAFVALAFWTQSKRKNVATGIFLGLALCSASYPIAVVIAVAVIGLRSDDWNRIANLIGVTALTWFVINLPFAIANYDGWVVIYRHQIETGAELGSVWFALIQLGGPTLSTPLLNAASVLVFLAAVAVVAAITVRALTTPRLAQVAFLLVAAFALTAKGFAPQFSLWLIPLAVLARPRWRDFLIWQACEVTYFIAVWWFLAGYNVEGAKGLTPQWYAVAIFVHIAGTLYFAYRVIQDINKPEADVVRKTTRDQVLHQSVML</sequence>
<gene>
    <name evidence="2" type="ORF">UFOPK3576_01691</name>
</gene>
<feature type="transmembrane region" description="Helical" evidence="1">
    <location>
        <begin position="208"/>
        <end position="231"/>
    </location>
</feature>
<proteinExistence type="predicted"/>
<feature type="transmembrane region" description="Helical" evidence="1">
    <location>
        <begin position="328"/>
        <end position="347"/>
    </location>
</feature>
<evidence type="ECO:0000313" key="2">
    <source>
        <dbReference type="EMBL" id="CAB4921511.1"/>
    </source>
</evidence>
<reference evidence="2" key="1">
    <citation type="submission" date="2020-05" db="EMBL/GenBank/DDBJ databases">
        <authorList>
            <person name="Chiriac C."/>
            <person name="Salcher M."/>
            <person name="Ghai R."/>
            <person name="Kavagutti S V."/>
        </authorList>
    </citation>
    <scope>NUCLEOTIDE SEQUENCE</scope>
</reference>
<dbReference type="InterPro" id="IPR016570">
    <property type="entry name" value="UCP010361"/>
</dbReference>
<keyword evidence="1" id="KW-0472">Membrane</keyword>
<keyword evidence="1" id="KW-0812">Transmembrane</keyword>
<feature type="transmembrane region" description="Helical" evidence="1">
    <location>
        <begin position="243"/>
        <end position="263"/>
    </location>
</feature>
<name>A0A6J7HKH8_9ZZZZ</name>
<dbReference type="AlphaFoldDB" id="A0A6J7HKH8"/>
<dbReference type="EMBL" id="CAFBMO010000125">
    <property type="protein sequence ID" value="CAB4921511.1"/>
    <property type="molecule type" value="Genomic_DNA"/>
</dbReference>
<feature type="transmembrane region" description="Helical" evidence="1">
    <location>
        <begin position="33"/>
        <end position="54"/>
    </location>
</feature>
<accession>A0A6J7HKH8</accession>
<feature type="transmembrane region" description="Helical" evidence="1">
    <location>
        <begin position="299"/>
        <end position="322"/>
    </location>
</feature>
<keyword evidence="1" id="KW-1133">Transmembrane helix</keyword>
<feature type="transmembrane region" description="Helical" evidence="1">
    <location>
        <begin position="136"/>
        <end position="156"/>
    </location>
</feature>
<feature type="transmembrane region" description="Helical" evidence="1">
    <location>
        <begin position="399"/>
        <end position="418"/>
    </location>
</feature>
<evidence type="ECO:0000256" key="1">
    <source>
        <dbReference type="SAM" id="Phobius"/>
    </source>
</evidence>
<dbReference type="PIRSF" id="PIRSF010361">
    <property type="entry name" value="UCP010361"/>
    <property type="match status" value="1"/>
</dbReference>
<feature type="transmembrane region" description="Helical" evidence="1">
    <location>
        <begin position="368"/>
        <end position="387"/>
    </location>
</feature>